<evidence type="ECO:0008006" key="3">
    <source>
        <dbReference type="Google" id="ProtNLM"/>
    </source>
</evidence>
<reference evidence="1 2" key="1">
    <citation type="journal article" date="2019" name="Sci. Rep.">
        <title>Orb-weaving spider Araneus ventricosus genome elucidates the spidroin gene catalogue.</title>
        <authorList>
            <person name="Kono N."/>
            <person name="Nakamura H."/>
            <person name="Ohtoshi R."/>
            <person name="Moran D.A.P."/>
            <person name="Shinohara A."/>
            <person name="Yoshida Y."/>
            <person name="Fujiwara M."/>
            <person name="Mori M."/>
            <person name="Tomita M."/>
            <person name="Arakawa K."/>
        </authorList>
    </citation>
    <scope>NUCLEOTIDE SEQUENCE [LARGE SCALE GENOMIC DNA]</scope>
</reference>
<name>A0A4Y2BMS1_ARAVE</name>
<dbReference type="OrthoDB" id="6435466at2759"/>
<proteinExistence type="predicted"/>
<sequence length="133" mass="15186">MTHLNGWPENWKMDWLLAPNGLERSSRECPALEPDTYKEAIASKESSEWLAAMKEERDSLEANNTWELVNLPQDRKAIEVGGFTKLRRMLMELFIALKHALLPKATAKKLEWILMKPSALLCDGIPSEQCCCI</sequence>
<protein>
    <recommendedName>
        <fullName evidence="3">Retrovirus-related Pol polyprotein from transposon TNT 1-94</fullName>
    </recommendedName>
</protein>
<organism evidence="1 2">
    <name type="scientific">Araneus ventricosus</name>
    <name type="common">Orbweaver spider</name>
    <name type="synonym">Epeira ventricosa</name>
    <dbReference type="NCBI Taxonomy" id="182803"/>
    <lineage>
        <taxon>Eukaryota</taxon>
        <taxon>Metazoa</taxon>
        <taxon>Ecdysozoa</taxon>
        <taxon>Arthropoda</taxon>
        <taxon>Chelicerata</taxon>
        <taxon>Arachnida</taxon>
        <taxon>Araneae</taxon>
        <taxon>Araneomorphae</taxon>
        <taxon>Entelegynae</taxon>
        <taxon>Araneoidea</taxon>
        <taxon>Araneidae</taxon>
        <taxon>Araneus</taxon>
    </lineage>
</organism>
<evidence type="ECO:0000313" key="1">
    <source>
        <dbReference type="EMBL" id="GBL92546.1"/>
    </source>
</evidence>
<gene>
    <name evidence="1" type="ORF">AVEN_123740_1</name>
</gene>
<comment type="caution">
    <text evidence="1">The sequence shown here is derived from an EMBL/GenBank/DDBJ whole genome shotgun (WGS) entry which is preliminary data.</text>
</comment>
<evidence type="ECO:0000313" key="2">
    <source>
        <dbReference type="Proteomes" id="UP000499080"/>
    </source>
</evidence>
<dbReference type="Proteomes" id="UP000499080">
    <property type="component" value="Unassembled WGS sequence"/>
</dbReference>
<dbReference type="EMBL" id="BGPR01000087">
    <property type="protein sequence ID" value="GBL92546.1"/>
    <property type="molecule type" value="Genomic_DNA"/>
</dbReference>
<dbReference type="AlphaFoldDB" id="A0A4Y2BMS1"/>
<accession>A0A4Y2BMS1</accession>
<keyword evidence="2" id="KW-1185">Reference proteome</keyword>